<gene>
    <name evidence="3" type="ORF">GH714_039364</name>
</gene>
<comment type="caution">
    <text evidence="3">The sequence shown here is derived from an EMBL/GenBank/DDBJ whole genome shotgun (WGS) entry which is preliminary data.</text>
</comment>
<feature type="chain" id="PRO_5025537235" evidence="2">
    <location>
        <begin position="26"/>
        <end position="85"/>
    </location>
</feature>
<evidence type="ECO:0000256" key="1">
    <source>
        <dbReference type="SAM" id="MobiDB-lite"/>
    </source>
</evidence>
<keyword evidence="2" id="KW-0732">Signal</keyword>
<organism evidence="3 4">
    <name type="scientific">Hevea brasiliensis</name>
    <name type="common">Para rubber tree</name>
    <name type="synonym">Siphonia brasiliensis</name>
    <dbReference type="NCBI Taxonomy" id="3981"/>
    <lineage>
        <taxon>Eukaryota</taxon>
        <taxon>Viridiplantae</taxon>
        <taxon>Streptophyta</taxon>
        <taxon>Embryophyta</taxon>
        <taxon>Tracheophyta</taxon>
        <taxon>Spermatophyta</taxon>
        <taxon>Magnoliopsida</taxon>
        <taxon>eudicotyledons</taxon>
        <taxon>Gunneridae</taxon>
        <taxon>Pentapetalae</taxon>
        <taxon>rosids</taxon>
        <taxon>fabids</taxon>
        <taxon>Malpighiales</taxon>
        <taxon>Euphorbiaceae</taxon>
        <taxon>Crotonoideae</taxon>
        <taxon>Micrandreae</taxon>
        <taxon>Hevea</taxon>
    </lineage>
</organism>
<feature type="region of interest" description="Disordered" evidence="1">
    <location>
        <begin position="40"/>
        <end position="61"/>
    </location>
</feature>
<proteinExistence type="predicted"/>
<name>A0A6A6KR98_HEVBR</name>
<feature type="signal peptide" evidence="2">
    <location>
        <begin position="1"/>
        <end position="25"/>
    </location>
</feature>
<dbReference type="EMBL" id="JAAGAX010000016">
    <property type="protein sequence ID" value="KAF2289969.1"/>
    <property type="molecule type" value="Genomic_DNA"/>
</dbReference>
<protein>
    <submittedName>
        <fullName evidence="3">Uncharacterized protein</fullName>
    </submittedName>
</protein>
<sequence>MELKCSIAPIFLLFLLLVLPYISRGGSEVEESEIYDIDYRGPETHSSAMPPPGRSHGRPFIHGDQAAMAARKSKGNGENAKKIHG</sequence>
<dbReference type="AlphaFoldDB" id="A0A6A6KR98"/>
<reference evidence="3 4" key="1">
    <citation type="journal article" date="2020" name="Mol. Plant">
        <title>The Chromosome-Based Rubber Tree Genome Provides New Insights into Spurge Genome Evolution and Rubber Biosynthesis.</title>
        <authorList>
            <person name="Liu J."/>
            <person name="Shi C."/>
            <person name="Shi C.C."/>
            <person name="Li W."/>
            <person name="Zhang Q.J."/>
            <person name="Zhang Y."/>
            <person name="Li K."/>
            <person name="Lu H.F."/>
            <person name="Shi C."/>
            <person name="Zhu S.T."/>
            <person name="Xiao Z.Y."/>
            <person name="Nan H."/>
            <person name="Yue Y."/>
            <person name="Zhu X.G."/>
            <person name="Wu Y."/>
            <person name="Hong X.N."/>
            <person name="Fan G.Y."/>
            <person name="Tong Y."/>
            <person name="Zhang D."/>
            <person name="Mao C.L."/>
            <person name="Liu Y.L."/>
            <person name="Hao S.J."/>
            <person name="Liu W.Q."/>
            <person name="Lv M.Q."/>
            <person name="Zhang H.B."/>
            <person name="Liu Y."/>
            <person name="Hu-Tang G.R."/>
            <person name="Wang J.P."/>
            <person name="Wang J.H."/>
            <person name="Sun Y.H."/>
            <person name="Ni S.B."/>
            <person name="Chen W.B."/>
            <person name="Zhang X.C."/>
            <person name="Jiao Y.N."/>
            <person name="Eichler E.E."/>
            <person name="Li G.H."/>
            <person name="Liu X."/>
            <person name="Gao L.Z."/>
        </authorList>
    </citation>
    <scope>NUCLEOTIDE SEQUENCE [LARGE SCALE GENOMIC DNA]</scope>
    <source>
        <strain evidence="4">cv. GT1</strain>
        <tissue evidence="3">Leaf</tissue>
    </source>
</reference>
<accession>A0A6A6KR98</accession>
<evidence type="ECO:0000256" key="2">
    <source>
        <dbReference type="SAM" id="SignalP"/>
    </source>
</evidence>
<evidence type="ECO:0000313" key="4">
    <source>
        <dbReference type="Proteomes" id="UP000467840"/>
    </source>
</evidence>
<keyword evidence="4" id="KW-1185">Reference proteome</keyword>
<dbReference type="Proteomes" id="UP000467840">
    <property type="component" value="Chromosome 8"/>
</dbReference>
<evidence type="ECO:0000313" key="3">
    <source>
        <dbReference type="EMBL" id="KAF2289969.1"/>
    </source>
</evidence>